<feature type="compositionally biased region" description="Basic and acidic residues" evidence="1">
    <location>
        <begin position="71"/>
        <end position="81"/>
    </location>
</feature>
<feature type="region of interest" description="Disordered" evidence="1">
    <location>
        <begin position="1"/>
        <end position="81"/>
    </location>
</feature>
<reference evidence="2 3" key="1">
    <citation type="submission" date="2024-11" db="EMBL/GenBank/DDBJ databases">
        <title>Chromosome-level genome assembly of Eucalyptus globulus Labill. provides insights into its genome evolution.</title>
        <authorList>
            <person name="Li X."/>
        </authorList>
    </citation>
    <scope>NUCLEOTIDE SEQUENCE [LARGE SCALE GENOMIC DNA]</scope>
    <source>
        <strain evidence="2">CL2024</strain>
        <tissue evidence="2">Fresh tender leaves</tissue>
    </source>
</reference>
<evidence type="ECO:0000313" key="3">
    <source>
        <dbReference type="Proteomes" id="UP001634007"/>
    </source>
</evidence>
<dbReference type="AlphaFoldDB" id="A0ABD3KBJ8"/>
<feature type="compositionally biased region" description="Polar residues" evidence="1">
    <location>
        <begin position="18"/>
        <end position="31"/>
    </location>
</feature>
<dbReference type="Proteomes" id="UP001634007">
    <property type="component" value="Unassembled WGS sequence"/>
</dbReference>
<proteinExistence type="predicted"/>
<name>A0ABD3KBJ8_EUCGL</name>
<sequence>METFSSGFTMSAKRGHSDNSPLTPRQTNSLPENHKRIKTVDQAPEIGWKARGPDQERSNTHFFRCHNNGKSTREKEEEMKDCDSEPQTLFFHRFF</sequence>
<organism evidence="2 3">
    <name type="scientific">Eucalyptus globulus</name>
    <name type="common">Tasmanian blue gum</name>
    <dbReference type="NCBI Taxonomy" id="34317"/>
    <lineage>
        <taxon>Eukaryota</taxon>
        <taxon>Viridiplantae</taxon>
        <taxon>Streptophyta</taxon>
        <taxon>Embryophyta</taxon>
        <taxon>Tracheophyta</taxon>
        <taxon>Spermatophyta</taxon>
        <taxon>Magnoliopsida</taxon>
        <taxon>eudicotyledons</taxon>
        <taxon>Gunneridae</taxon>
        <taxon>Pentapetalae</taxon>
        <taxon>rosids</taxon>
        <taxon>malvids</taxon>
        <taxon>Myrtales</taxon>
        <taxon>Myrtaceae</taxon>
        <taxon>Myrtoideae</taxon>
        <taxon>Eucalypteae</taxon>
        <taxon>Eucalyptus</taxon>
    </lineage>
</organism>
<protein>
    <submittedName>
        <fullName evidence="2">Uncharacterized protein</fullName>
    </submittedName>
</protein>
<evidence type="ECO:0000256" key="1">
    <source>
        <dbReference type="SAM" id="MobiDB-lite"/>
    </source>
</evidence>
<gene>
    <name evidence="2" type="ORF">ACJRO7_025348</name>
</gene>
<evidence type="ECO:0000313" key="2">
    <source>
        <dbReference type="EMBL" id="KAL3736377.1"/>
    </source>
</evidence>
<dbReference type="EMBL" id="JBJKBG010000006">
    <property type="protein sequence ID" value="KAL3736377.1"/>
    <property type="molecule type" value="Genomic_DNA"/>
</dbReference>
<comment type="caution">
    <text evidence="2">The sequence shown here is derived from an EMBL/GenBank/DDBJ whole genome shotgun (WGS) entry which is preliminary data.</text>
</comment>
<accession>A0ABD3KBJ8</accession>
<keyword evidence="3" id="KW-1185">Reference proteome</keyword>